<name>A0A9P4SA74_9PEZI</name>
<dbReference type="AlphaFoldDB" id="A0A9P4SA74"/>
<feature type="compositionally biased region" description="Basic and acidic residues" evidence="1">
    <location>
        <begin position="254"/>
        <end position="275"/>
    </location>
</feature>
<reference evidence="2" key="1">
    <citation type="journal article" date="2020" name="Stud. Mycol.">
        <title>101 Dothideomycetes genomes: a test case for predicting lifestyles and emergence of pathogens.</title>
        <authorList>
            <person name="Haridas S."/>
            <person name="Albert R."/>
            <person name="Binder M."/>
            <person name="Bloem J."/>
            <person name="Labutti K."/>
            <person name="Salamov A."/>
            <person name="Andreopoulos B."/>
            <person name="Baker S."/>
            <person name="Barry K."/>
            <person name="Bills G."/>
            <person name="Bluhm B."/>
            <person name="Cannon C."/>
            <person name="Castanera R."/>
            <person name="Culley D."/>
            <person name="Daum C."/>
            <person name="Ezra D."/>
            <person name="Gonzalez J."/>
            <person name="Henrissat B."/>
            <person name="Kuo A."/>
            <person name="Liang C."/>
            <person name="Lipzen A."/>
            <person name="Lutzoni F."/>
            <person name="Magnuson J."/>
            <person name="Mondo S."/>
            <person name="Nolan M."/>
            <person name="Ohm R."/>
            <person name="Pangilinan J."/>
            <person name="Park H.-J."/>
            <person name="Ramirez L."/>
            <person name="Alfaro M."/>
            <person name="Sun H."/>
            <person name="Tritt A."/>
            <person name="Yoshinaga Y."/>
            <person name="Zwiers L.-H."/>
            <person name="Turgeon B."/>
            <person name="Goodwin S."/>
            <person name="Spatafora J."/>
            <person name="Crous P."/>
            <person name="Grigoriev I."/>
        </authorList>
    </citation>
    <scope>NUCLEOTIDE SEQUENCE</scope>
    <source>
        <strain evidence="2">CBS 101060</strain>
    </source>
</reference>
<evidence type="ECO:0000313" key="3">
    <source>
        <dbReference type="Proteomes" id="UP000799429"/>
    </source>
</evidence>
<keyword evidence="3" id="KW-1185">Reference proteome</keyword>
<feature type="compositionally biased region" description="Low complexity" evidence="1">
    <location>
        <begin position="699"/>
        <end position="714"/>
    </location>
</feature>
<dbReference type="Proteomes" id="UP000799429">
    <property type="component" value="Unassembled WGS sequence"/>
</dbReference>
<feature type="compositionally biased region" description="Polar residues" evidence="1">
    <location>
        <begin position="58"/>
        <end position="71"/>
    </location>
</feature>
<protein>
    <submittedName>
        <fullName evidence="2">Uncharacterized protein</fullName>
    </submittedName>
</protein>
<dbReference type="EMBL" id="MU006096">
    <property type="protein sequence ID" value="KAF2838714.1"/>
    <property type="molecule type" value="Genomic_DNA"/>
</dbReference>
<organism evidence="2 3">
    <name type="scientific">Patellaria atrata CBS 101060</name>
    <dbReference type="NCBI Taxonomy" id="1346257"/>
    <lineage>
        <taxon>Eukaryota</taxon>
        <taxon>Fungi</taxon>
        <taxon>Dikarya</taxon>
        <taxon>Ascomycota</taxon>
        <taxon>Pezizomycotina</taxon>
        <taxon>Dothideomycetes</taxon>
        <taxon>Dothideomycetes incertae sedis</taxon>
        <taxon>Patellariales</taxon>
        <taxon>Patellariaceae</taxon>
        <taxon>Patellaria</taxon>
    </lineage>
</organism>
<dbReference type="InterPro" id="IPR046784">
    <property type="entry name" value="Eap1"/>
</dbReference>
<feature type="compositionally biased region" description="Pro residues" evidence="1">
    <location>
        <begin position="715"/>
        <end position="736"/>
    </location>
</feature>
<feature type="compositionally biased region" description="Basic and acidic residues" evidence="1">
    <location>
        <begin position="161"/>
        <end position="183"/>
    </location>
</feature>
<comment type="caution">
    <text evidence="2">The sequence shown here is derived from an EMBL/GenBank/DDBJ whole genome shotgun (WGS) entry which is preliminary data.</text>
</comment>
<evidence type="ECO:0000313" key="2">
    <source>
        <dbReference type="EMBL" id="KAF2838714.1"/>
    </source>
</evidence>
<feature type="region of interest" description="Disordered" evidence="1">
    <location>
        <begin position="35"/>
        <end position="316"/>
    </location>
</feature>
<feature type="compositionally biased region" description="Basic and acidic residues" evidence="1">
    <location>
        <begin position="217"/>
        <end position="244"/>
    </location>
</feature>
<accession>A0A9P4SA74</accession>
<feature type="compositionally biased region" description="Polar residues" evidence="1">
    <location>
        <begin position="414"/>
        <end position="424"/>
    </location>
</feature>
<gene>
    <name evidence="2" type="ORF">M501DRAFT_1016803</name>
</gene>
<evidence type="ECO:0000256" key="1">
    <source>
        <dbReference type="SAM" id="MobiDB-lite"/>
    </source>
</evidence>
<feature type="compositionally biased region" description="Basic and acidic residues" evidence="1">
    <location>
        <begin position="292"/>
        <end position="303"/>
    </location>
</feature>
<proteinExistence type="predicted"/>
<feature type="region of interest" description="Disordered" evidence="1">
    <location>
        <begin position="354"/>
        <end position="615"/>
    </location>
</feature>
<feature type="compositionally biased region" description="Basic and acidic residues" evidence="1">
    <location>
        <begin position="119"/>
        <end position="146"/>
    </location>
</feature>
<dbReference type="OrthoDB" id="2504266at2759"/>
<feature type="compositionally biased region" description="Polar residues" evidence="1">
    <location>
        <begin position="37"/>
        <end position="50"/>
    </location>
</feature>
<feature type="region of interest" description="Disordered" evidence="1">
    <location>
        <begin position="658"/>
        <end position="776"/>
    </location>
</feature>
<dbReference type="Pfam" id="PF20566">
    <property type="entry name" value="Eap1"/>
    <property type="match status" value="1"/>
</dbReference>
<sequence>MMIIRYTPQQLHHLRESPLVHKPEGLPSIELWIEPPNEQQNQRKQRTQSGKADEQSTGHELNQRPSLFQNRHFSRGSATAPEDLVLGPPRTSFASTARKQQNTSENNDKTTTSYNDEYAQDKTNFREKFTKERERNPLMNGRRMERDDGDSWTNARSRKSIGIEDSEKLHRNGDRERFRRDVDLDNTPDSNGRRPPPPRAPFERTWIREGGLPAQKDGPEKAQSWRDRERERREDRDWSRRGPVEEDPEWLDAPVKEDRKVTRTQEDFQKWKESMNMKNKGQTTQEKEENESEKIPEPKEASEQAKPLTPMAFEGTGGLFGLFGAPKNLEEVNQEVPPAVKPVAAKTKASKFASYFNAPERPRPVPEEPPAQTPSSPAPDGSSEDKEGFQRILQMLGSVSLAQPAVRPEPPVPTQRQKSMSNGPESLEPSKDAPFSSQEYPMEFGNQPRHHVLRSREEKHAFVEAALAPRGAQPEPRHQSQLQSPEPEWWETNQSRNPGNRMDGVPQRSGSIQENFGLQGLMRPPSAQNPPLSRDREFLLNLMQQSQRGPGQPEQVQQFIESKLGKPQGHRPKGPPGFFDDSPPMNEMQHRDSDQISEGYRKGPQRGPPGLYEDPMAALQRRNTTENAPRVPMSNMGIPQQASNEMPWMKQGIAPPQERGVAPPPGFGAGMRNPPGFGGPNLAPYSVGNTPLGHPGPPRGMNGPGNLFQGQGQFPPGPPGYFPGPAPPGFGPPPMPQDGMMGMPPAGPRRGPFDMYGEMAQQRQGGRGGPLNQFGL</sequence>
<feature type="compositionally biased region" description="Polar residues" evidence="1">
    <location>
        <begin position="542"/>
        <end position="560"/>
    </location>
</feature>
<feature type="compositionally biased region" description="Low complexity" evidence="1">
    <location>
        <begin position="737"/>
        <end position="750"/>
    </location>
</feature>
<feature type="compositionally biased region" description="Polar residues" evidence="1">
    <location>
        <begin position="92"/>
        <end position="115"/>
    </location>
</feature>